<evidence type="ECO:0000256" key="1">
    <source>
        <dbReference type="ARBA" id="ARBA00004365"/>
    </source>
</evidence>
<accession>A0A167W5U6</accession>
<keyword evidence="7" id="KW-1185">Reference proteome</keyword>
<feature type="domain" description="Flagellin N-terminal" evidence="5">
    <location>
        <begin position="14"/>
        <end position="139"/>
    </location>
</feature>
<dbReference type="InterPro" id="IPR013384">
    <property type="entry name" value="Flagell_FlgL"/>
</dbReference>
<dbReference type="KEGG" id="buz:AYM40_19540"/>
<dbReference type="GO" id="GO:0005576">
    <property type="term" value="C:extracellular region"/>
    <property type="evidence" value="ECO:0007669"/>
    <property type="project" value="UniProtKB-SubCell"/>
</dbReference>
<keyword evidence="4" id="KW-0975">Bacterial flagellum</keyword>
<evidence type="ECO:0000256" key="2">
    <source>
        <dbReference type="ARBA" id="ARBA00004613"/>
    </source>
</evidence>
<evidence type="ECO:0000313" key="7">
    <source>
        <dbReference type="Proteomes" id="UP000076852"/>
    </source>
</evidence>
<dbReference type="RefSeq" id="WP_063497621.1">
    <property type="nucleotide sequence ID" value="NZ_CP014578.1"/>
</dbReference>
<dbReference type="GO" id="GO:0071973">
    <property type="term" value="P:bacterial-type flagellum-dependent cell motility"/>
    <property type="evidence" value="ECO:0007669"/>
    <property type="project" value="InterPro"/>
</dbReference>
<evidence type="ECO:0000313" key="6">
    <source>
        <dbReference type="EMBL" id="ANB74317.1"/>
    </source>
</evidence>
<name>A0A167W5U6_9BURK</name>
<reference evidence="6 7" key="1">
    <citation type="journal article" date="2016" name="Gene">
        <title>PacBio SMRT assembly of a complex multi-replicon genome reveals chlorocatechol degradative operon in a region of genome plasticity.</title>
        <authorList>
            <person name="Ricker N."/>
            <person name="Shen S.Y."/>
            <person name="Goordial J."/>
            <person name="Jin S."/>
            <person name="Fulthorpe R.R."/>
        </authorList>
    </citation>
    <scope>NUCLEOTIDE SEQUENCE [LARGE SCALE GENOMIC DNA]</scope>
    <source>
        <strain evidence="6 7">OLGA172</strain>
    </source>
</reference>
<dbReference type="GO" id="GO:0005198">
    <property type="term" value="F:structural molecule activity"/>
    <property type="evidence" value="ECO:0007669"/>
    <property type="project" value="InterPro"/>
</dbReference>
<dbReference type="OrthoDB" id="9768249at2"/>
<dbReference type="PANTHER" id="PTHR42792">
    <property type="entry name" value="FLAGELLIN"/>
    <property type="match status" value="1"/>
</dbReference>
<protein>
    <submittedName>
        <fullName evidence="6">Flagellar biosynthesis protein FlgL</fullName>
    </submittedName>
</protein>
<evidence type="ECO:0000256" key="4">
    <source>
        <dbReference type="ARBA" id="ARBA00023143"/>
    </source>
</evidence>
<dbReference type="SUPFAM" id="SSF64518">
    <property type="entry name" value="Phase 1 flagellin"/>
    <property type="match status" value="1"/>
</dbReference>
<dbReference type="Gene3D" id="1.20.1330.10">
    <property type="entry name" value="f41 fragment of flagellin, N-terminal domain"/>
    <property type="match status" value="2"/>
</dbReference>
<dbReference type="NCBIfam" id="TIGR02550">
    <property type="entry name" value="flagell_flgL"/>
    <property type="match status" value="1"/>
</dbReference>
<keyword evidence="6" id="KW-0282">Flagellum</keyword>
<dbReference type="Proteomes" id="UP000076852">
    <property type="component" value="Chromosome 1"/>
</dbReference>
<keyword evidence="6" id="KW-0969">Cilium</keyword>
<gene>
    <name evidence="6" type="primary">flgL</name>
    <name evidence="6" type="ORF">AYM40_19540</name>
</gene>
<dbReference type="InterPro" id="IPR001492">
    <property type="entry name" value="Flagellin"/>
</dbReference>
<evidence type="ECO:0000256" key="3">
    <source>
        <dbReference type="ARBA" id="ARBA00005709"/>
    </source>
</evidence>
<organism evidence="6 7">
    <name type="scientific">Paraburkholderia phytofirmans OLGA172</name>
    <dbReference type="NCBI Taxonomy" id="1417228"/>
    <lineage>
        <taxon>Bacteria</taxon>
        <taxon>Pseudomonadati</taxon>
        <taxon>Pseudomonadota</taxon>
        <taxon>Betaproteobacteria</taxon>
        <taxon>Burkholderiales</taxon>
        <taxon>Burkholderiaceae</taxon>
        <taxon>Paraburkholderia</taxon>
    </lineage>
</organism>
<proteinExistence type="inferred from homology"/>
<dbReference type="EMBL" id="CP014578">
    <property type="protein sequence ID" value="ANB74317.1"/>
    <property type="molecule type" value="Genomic_DNA"/>
</dbReference>
<dbReference type="AlphaFoldDB" id="A0A167W5U6"/>
<comment type="subcellular location">
    <subcellularLocation>
        <location evidence="1">Bacterial flagellum</location>
    </subcellularLocation>
    <subcellularLocation>
        <location evidence="2">Secreted</location>
    </subcellularLocation>
</comment>
<keyword evidence="6" id="KW-0966">Cell projection</keyword>
<dbReference type="GO" id="GO:0009424">
    <property type="term" value="C:bacterial-type flagellum hook"/>
    <property type="evidence" value="ECO:0007669"/>
    <property type="project" value="InterPro"/>
</dbReference>
<evidence type="ECO:0000259" key="5">
    <source>
        <dbReference type="Pfam" id="PF00669"/>
    </source>
</evidence>
<dbReference type="PANTHER" id="PTHR42792:SF1">
    <property type="entry name" value="FLAGELLAR HOOK-ASSOCIATED PROTEIN 3"/>
    <property type="match status" value="1"/>
</dbReference>
<dbReference type="STRING" id="1804984.AYM40_19540"/>
<dbReference type="Pfam" id="PF00669">
    <property type="entry name" value="Flagellin_N"/>
    <property type="match status" value="1"/>
</dbReference>
<sequence>MRISSSQYFNMGVATMSDQQAQLSQLYAEISSGVSLSTPSDNPLGAAQAVQLSSTATNLSQYTTNQTTALASLQQEDSTLGSVNTVLQSIHALVLRAGDGSLNNGNRGAIATQLQGLTSQLMTLANSTDPQGNYLFAGFQGTAQPYTTNSAGAVIYSGDTGTRTMQITDARTVQTADSGLAIFGSVAPIGTSAVPAATAGNTGSGVIGSVSLTSPTNPANADTYTITFQSATTYTVSQTNPATPGTPGTPGAPQTFTAGSAITLGGQSVSITGAPNAGDSFTVTPATQGSMDVFANLNQLIATLQTPVSGAASTASFQSALTTSMTQLENTINNVVTAQASVGGREQEVQALQTVTQSNTLQTSTNLTNLTQTDMVKTIGQYTLTQTALQAAQQAFVKIQNVSLFQYLN</sequence>
<comment type="similarity">
    <text evidence="3">Belongs to the bacterial flagellin family.</text>
</comment>
<dbReference type="InterPro" id="IPR001029">
    <property type="entry name" value="Flagellin_N"/>
</dbReference>